<dbReference type="EMBL" id="CAJVPK010003864">
    <property type="protein sequence ID" value="CAG8631761.1"/>
    <property type="molecule type" value="Genomic_DNA"/>
</dbReference>
<dbReference type="OrthoDB" id="421951at2759"/>
<accession>A0A9N9D9S2</accession>
<gene>
    <name evidence="2" type="ORF">DEBURN_LOCUS10808</name>
</gene>
<proteinExistence type="predicted"/>
<comment type="caution">
    <text evidence="2">The sequence shown here is derived from an EMBL/GenBank/DDBJ whole genome shotgun (WGS) entry which is preliminary data.</text>
</comment>
<organism evidence="2 3">
    <name type="scientific">Diversispora eburnea</name>
    <dbReference type="NCBI Taxonomy" id="1213867"/>
    <lineage>
        <taxon>Eukaryota</taxon>
        <taxon>Fungi</taxon>
        <taxon>Fungi incertae sedis</taxon>
        <taxon>Mucoromycota</taxon>
        <taxon>Glomeromycotina</taxon>
        <taxon>Glomeromycetes</taxon>
        <taxon>Diversisporales</taxon>
        <taxon>Diversisporaceae</taxon>
        <taxon>Diversispora</taxon>
    </lineage>
</organism>
<dbReference type="Pfam" id="PF04970">
    <property type="entry name" value="LRAT"/>
    <property type="match status" value="1"/>
</dbReference>
<feature type="domain" description="LRAT" evidence="1">
    <location>
        <begin position="95"/>
        <end position="212"/>
    </location>
</feature>
<protein>
    <submittedName>
        <fullName evidence="2">3417_t:CDS:1</fullName>
    </submittedName>
</protein>
<keyword evidence="3" id="KW-1185">Reference proteome</keyword>
<name>A0A9N9D9S2_9GLOM</name>
<dbReference type="Proteomes" id="UP000789706">
    <property type="component" value="Unassembled WGS sequence"/>
</dbReference>
<sequence>NQKTTLFIVYLEEQIISVSVYIPWQPEVIGEIGNFQKDDKKCFVKATNKAKEAEEKLRSDNPILGASSIPKLNISYYDDYDSSIFPAFYGSYDSNREGTRHAGIYLGNRQVCHLFVVDRATKKFEIMIEDWNELFELFEEPGKVDKIIRYHPVIAFKHEDKVIEHIAKSITKTDGYYSRQFKTPSTSFEYDTKYDKYNNNCEHMVNKCVLGLDFSDYAEKLTGNRNREFDASKEKIDNVSEEFDRKYNYKGSISEIREYGERAFDVNRDGYNMYNECIEVQPKTTIFKDMKENYVCDACCQKKSYNISFLIGVRDFIHETDIALKGVRGLITKLPKFYDKLKEVEKSLILTDEEKRAEEKNHSFRINYLREKNDG</sequence>
<evidence type="ECO:0000313" key="3">
    <source>
        <dbReference type="Proteomes" id="UP000789706"/>
    </source>
</evidence>
<dbReference type="InterPro" id="IPR007053">
    <property type="entry name" value="LRAT_dom"/>
</dbReference>
<dbReference type="AlphaFoldDB" id="A0A9N9D9S2"/>
<feature type="non-terminal residue" evidence="2">
    <location>
        <position position="375"/>
    </location>
</feature>
<reference evidence="2" key="1">
    <citation type="submission" date="2021-06" db="EMBL/GenBank/DDBJ databases">
        <authorList>
            <person name="Kallberg Y."/>
            <person name="Tangrot J."/>
            <person name="Rosling A."/>
        </authorList>
    </citation>
    <scope>NUCLEOTIDE SEQUENCE</scope>
    <source>
        <strain evidence="2">AZ414A</strain>
    </source>
</reference>
<evidence type="ECO:0000313" key="2">
    <source>
        <dbReference type="EMBL" id="CAG8631761.1"/>
    </source>
</evidence>
<dbReference type="Gene3D" id="3.90.1720.10">
    <property type="entry name" value="endopeptidase domain like (from Nostoc punctiforme)"/>
    <property type="match status" value="1"/>
</dbReference>
<evidence type="ECO:0000259" key="1">
    <source>
        <dbReference type="Pfam" id="PF04970"/>
    </source>
</evidence>